<feature type="binding site" evidence="5">
    <location>
        <position position="127"/>
    </location>
    <ligand>
        <name>Mg(2+)</name>
        <dbReference type="ChEBI" id="CHEBI:18420"/>
    </ligand>
</feature>
<keyword evidence="2 5" id="KW-0479">Metal-binding</keyword>
<dbReference type="GO" id="GO:0016829">
    <property type="term" value="F:lyase activity"/>
    <property type="evidence" value="ECO:0007669"/>
    <property type="project" value="UniProtKB-KW"/>
</dbReference>
<dbReference type="GO" id="GO:0000287">
    <property type="term" value="F:magnesium ion binding"/>
    <property type="evidence" value="ECO:0007669"/>
    <property type="project" value="TreeGrafter"/>
</dbReference>
<evidence type="ECO:0000313" key="8">
    <source>
        <dbReference type="Proteomes" id="UP001151071"/>
    </source>
</evidence>
<dbReference type="RefSeq" id="WP_029097824.1">
    <property type="nucleotide sequence ID" value="NZ_JAPYYP010000019.1"/>
</dbReference>
<feature type="binding site" evidence="4">
    <location>
        <position position="64"/>
    </location>
    <ligand>
        <name>substrate</name>
    </ligand>
</feature>
<organism evidence="7 8">
    <name type="scientific">Brevibacillus thermoruber</name>
    <dbReference type="NCBI Taxonomy" id="33942"/>
    <lineage>
        <taxon>Bacteria</taxon>
        <taxon>Bacillati</taxon>
        <taxon>Bacillota</taxon>
        <taxon>Bacilli</taxon>
        <taxon>Bacillales</taxon>
        <taxon>Paenibacillaceae</taxon>
        <taxon>Brevibacillus</taxon>
    </lineage>
</organism>
<dbReference type="InterPro" id="IPR005000">
    <property type="entry name" value="Aldolase/citrate-lyase_domain"/>
</dbReference>
<dbReference type="AlphaFoldDB" id="A0A9X3Z4I1"/>
<name>A0A9X3Z4I1_9BACL</name>
<dbReference type="Proteomes" id="UP001151071">
    <property type="component" value="Unassembled WGS sequence"/>
</dbReference>
<evidence type="ECO:0000256" key="4">
    <source>
        <dbReference type="PIRSR" id="PIRSR015582-1"/>
    </source>
</evidence>
<proteinExistence type="predicted"/>
<dbReference type="GO" id="GO:0006107">
    <property type="term" value="P:oxaloacetate metabolic process"/>
    <property type="evidence" value="ECO:0007669"/>
    <property type="project" value="TreeGrafter"/>
</dbReference>
<dbReference type="Pfam" id="PF03328">
    <property type="entry name" value="HpcH_HpaI"/>
    <property type="match status" value="1"/>
</dbReference>
<dbReference type="SUPFAM" id="SSF51621">
    <property type="entry name" value="Phosphoenolpyruvate/pyruvate domain"/>
    <property type="match status" value="1"/>
</dbReference>
<feature type="binding site" evidence="5">
    <location>
        <position position="154"/>
    </location>
    <ligand>
        <name>Mg(2+)</name>
        <dbReference type="ChEBI" id="CHEBI:18420"/>
    </ligand>
</feature>
<dbReference type="InterPro" id="IPR011206">
    <property type="entry name" value="Citrate_lyase_beta/mcl1/mcl2"/>
</dbReference>
<evidence type="ECO:0000256" key="1">
    <source>
        <dbReference type="ARBA" id="ARBA00001946"/>
    </source>
</evidence>
<dbReference type="PIRSF" id="PIRSF015582">
    <property type="entry name" value="Cit_lyase_B"/>
    <property type="match status" value="1"/>
</dbReference>
<evidence type="ECO:0000256" key="5">
    <source>
        <dbReference type="PIRSR" id="PIRSR015582-2"/>
    </source>
</evidence>
<dbReference type="EMBL" id="JAPYYP010000019">
    <property type="protein sequence ID" value="MDA5109625.1"/>
    <property type="molecule type" value="Genomic_DNA"/>
</dbReference>
<evidence type="ECO:0000256" key="2">
    <source>
        <dbReference type="ARBA" id="ARBA00022723"/>
    </source>
</evidence>
<sequence length="291" mass="31776">MRLARSWMFVPGSSRRRLDKVRELAADMIIYDLEDAVPLQEKVGARDMVRLALRENDSRLQYVRVNDPSTPFYLDDLNGTIGRGLTGIVLPKAANRQQILAADAHLTQLEHHLNLPCGSTEIVPLIETAAGLYHAYDIASASPRVKRLAFGSVDFALDIGARLTREGTELLFARSQLVVISRAAGIEPPIDAVFADVKDAEGLAHEARLARQLGFQGKLVIHPDQIPIVHDAFSPTAEEIAEAKAVAAAFDEALASGSAAIQVNGKLVDYPVAERAKRILREAKALQHPRT</sequence>
<keyword evidence="7" id="KW-0456">Lyase</keyword>
<dbReference type="InterPro" id="IPR040442">
    <property type="entry name" value="Pyrv_kinase-like_dom_sf"/>
</dbReference>
<feature type="domain" description="HpcH/HpaI aldolase/citrate lyase" evidence="6">
    <location>
        <begin position="5"/>
        <end position="223"/>
    </location>
</feature>
<dbReference type="InterPro" id="IPR015813">
    <property type="entry name" value="Pyrv/PenolPyrv_kinase-like_dom"/>
</dbReference>
<evidence type="ECO:0000313" key="7">
    <source>
        <dbReference type="EMBL" id="MDA5109625.1"/>
    </source>
</evidence>
<keyword evidence="3 5" id="KW-0460">Magnesium</keyword>
<dbReference type="PANTHER" id="PTHR32308:SF0">
    <property type="entry name" value="HPCH_HPAI ALDOLASE_CITRATE LYASE DOMAIN-CONTAINING PROTEIN"/>
    <property type="match status" value="1"/>
</dbReference>
<evidence type="ECO:0000259" key="6">
    <source>
        <dbReference type="Pfam" id="PF03328"/>
    </source>
</evidence>
<gene>
    <name evidence="7" type="ORF">O3V59_14765</name>
</gene>
<feature type="binding site" evidence="4">
    <location>
        <position position="127"/>
    </location>
    <ligand>
        <name>substrate</name>
    </ligand>
</feature>
<dbReference type="PANTHER" id="PTHR32308">
    <property type="entry name" value="LYASE BETA SUBUNIT, PUTATIVE (AFU_ORTHOLOGUE AFUA_4G13030)-RELATED"/>
    <property type="match status" value="1"/>
</dbReference>
<reference evidence="7" key="1">
    <citation type="submission" date="2022-12" db="EMBL/GenBank/DDBJ databases">
        <title>Draft genome sequence of the thermophilic strain Brevibacillus thermoruber HT42, isolated from Los Humeros, Puebla, Mexico, with biotechnological potential.</title>
        <authorList>
            <person name="Lara Sanchez J."/>
            <person name="Solis Palacios R."/>
            <person name="Bustos Baena A.S."/>
            <person name="Ruz Baez A.E."/>
            <person name="Espinosa Luna G."/>
            <person name="Oliart Ros R.M."/>
        </authorList>
    </citation>
    <scope>NUCLEOTIDE SEQUENCE</scope>
    <source>
        <strain evidence="7">HT42</strain>
    </source>
</reference>
<protein>
    <submittedName>
        <fullName evidence="7">CoA ester lyase</fullName>
    </submittedName>
</protein>
<keyword evidence="8" id="KW-1185">Reference proteome</keyword>
<evidence type="ECO:0000256" key="3">
    <source>
        <dbReference type="ARBA" id="ARBA00022842"/>
    </source>
</evidence>
<dbReference type="Gene3D" id="3.20.20.60">
    <property type="entry name" value="Phosphoenolpyruvate-binding domains"/>
    <property type="match status" value="1"/>
</dbReference>
<comment type="cofactor">
    <cofactor evidence="1">
        <name>Mg(2+)</name>
        <dbReference type="ChEBI" id="CHEBI:18420"/>
    </cofactor>
</comment>
<comment type="caution">
    <text evidence="7">The sequence shown here is derived from an EMBL/GenBank/DDBJ whole genome shotgun (WGS) entry which is preliminary data.</text>
</comment>
<accession>A0A9X3Z4I1</accession>